<dbReference type="Proteomes" id="UP000267246">
    <property type="component" value="Unassembled WGS sequence"/>
</dbReference>
<evidence type="ECO:0000313" key="1">
    <source>
        <dbReference type="EMBL" id="RMA77501.1"/>
    </source>
</evidence>
<organism evidence="1 2">
    <name type="scientific">Metamycoplasma subdolum</name>
    <dbReference type="NCBI Taxonomy" id="92407"/>
    <lineage>
        <taxon>Bacteria</taxon>
        <taxon>Bacillati</taxon>
        <taxon>Mycoplasmatota</taxon>
        <taxon>Mycoplasmoidales</taxon>
        <taxon>Metamycoplasmataceae</taxon>
        <taxon>Metamycoplasma</taxon>
    </lineage>
</organism>
<dbReference type="EMBL" id="REFI01000009">
    <property type="protein sequence ID" value="RMA77501.1"/>
    <property type="molecule type" value="Genomic_DNA"/>
</dbReference>
<accession>A0A3L9ZX96</accession>
<comment type="caution">
    <text evidence="1">The sequence shown here is derived from an EMBL/GenBank/DDBJ whole genome shotgun (WGS) entry which is preliminary data.</text>
</comment>
<proteinExistence type="predicted"/>
<gene>
    <name evidence="1" type="ORF">JN00_0453</name>
</gene>
<dbReference type="AlphaFoldDB" id="A0A3L9ZX96"/>
<dbReference type="RefSeq" id="WP_121940914.1">
    <property type="nucleotide sequence ID" value="NZ_CP137846.1"/>
</dbReference>
<evidence type="ECO:0000313" key="2">
    <source>
        <dbReference type="Proteomes" id="UP000267246"/>
    </source>
</evidence>
<sequence length="76" mass="9195">MYRDKKTGRLVWESAEIEEAQTLKSLNEEYRRSPFYKKGEEIISDTSEEGLEFFCNYDETKIDDEDDEDDDYEEYN</sequence>
<keyword evidence="2" id="KW-1185">Reference proteome</keyword>
<reference evidence="1 2" key="1">
    <citation type="submission" date="2018-10" db="EMBL/GenBank/DDBJ databases">
        <title>Genomic Encyclopedia of Archaeal and Bacterial Type Strains, Phase II (KMG-II): from individual species to whole genera.</title>
        <authorList>
            <person name="Goeker M."/>
        </authorList>
    </citation>
    <scope>NUCLEOTIDE SEQUENCE [LARGE SCALE GENOMIC DNA]</scope>
    <source>
        <strain evidence="1 2">ATCC 29870</strain>
    </source>
</reference>
<name>A0A3L9ZX96_9BACT</name>
<protein>
    <submittedName>
        <fullName evidence="1">Uncharacterized protein</fullName>
    </submittedName>
</protein>